<dbReference type="AlphaFoldDB" id="D4ZFC6"/>
<dbReference type="KEGG" id="svo:SVI_4319"/>
<name>D4ZFC6_SHEVD</name>
<sequence>MLLFNQETGLLLVTSIGELVTIIKQLVTRDA</sequence>
<evidence type="ECO:0000313" key="1">
    <source>
        <dbReference type="EMBL" id="BAJ04290.1"/>
    </source>
</evidence>
<dbReference type="Proteomes" id="UP000002350">
    <property type="component" value="Chromosome"/>
</dbReference>
<accession>D4ZFC6</accession>
<dbReference type="HOGENOM" id="CLU_3398448_0_0_6"/>
<keyword evidence="2" id="KW-1185">Reference proteome</keyword>
<reference evidence="2" key="1">
    <citation type="journal article" date="2010" name="Mol. Biosyst.">
        <title>Complete genome sequence and comparative analysis of Shewanella violacea, a psychrophilic and piezophilic bacterium from deep sea floor sediments.</title>
        <authorList>
            <person name="Aono E."/>
            <person name="Baba T."/>
            <person name="Ara T."/>
            <person name="Nishi T."/>
            <person name="Nakamichi T."/>
            <person name="Inamoto E."/>
            <person name="Toyonaga H."/>
            <person name="Hasegawa M."/>
            <person name="Takai Y."/>
            <person name="Okumura Y."/>
            <person name="Baba M."/>
            <person name="Tomita M."/>
            <person name="Kato C."/>
            <person name="Oshima T."/>
            <person name="Nakasone K."/>
            <person name="Mori H."/>
        </authorList>
    </citation>
    <scope>NUCLEOTIDE SEQUENCE [LARGE SCALE GENOMIC DNA]</scope>
    <source>
        <strain evidence="2">JCM 10179 / CIP 106290 / LMG 19151 / DSS12</strain>
    </source>
</reference>
<protein>
    <submittedName>
        <fullName evidence="1">Uncharacterized protein</fullName>
    </submittedName>
</protein>
<proteinExistence type="predicted"/>
<gene>
    <name evidence="1" type="ordered locus">SVI_4319</name>
</gene>
<dbReference type="EMBL" id="AP011177">
    <property type="protein sequence ID" value="BAJ04290.1"/>
    <property type="molecule type" value="Genomic_DNA"/>
</dbReference>
<evidence type="ECO:0000313" key="2">
    <source>
        <dbReference type="Proteomes" id="UP000002350"/>
    </source>
</evidence>
<organism evidence="1 2">
    <name type="scientific">Shewanella violacea (strain JCM 10179 / CIP 106290 / LMG 19151 / DSS12)</name>
    <dbReference type="NCBI Taxonomy" id="637905"/>
    <lineage>
        <taxon>Bacteria</taxon>
        <taxon>Pseudomonadati</taxon>
        <taxon>Pseudomonadota</taxon>
        <taxon>Gammaproteobacteria</taxon>
        <taxon>Alteromonadales</taxon>
        <taxon>Shewanellaceae</taxon>
        <taxon>Shewanella</taxon>
    </lineage>
</organism>